<evidence type="ECO:0000313" key="2">
    <source>
        <dbReference type="EMBL" id="APO18127.1"/>
    </source>
</evidence>
<dbReference type="EMBL" id="KU043116">
    <property type="protein sequence ID" value="APO18127.1"/>
    <property type="molecule type" value="Genomic_DNA"/>
</dbReference>
<keyword evidence="1" id="KW-0472">Membrane</keyword>
<organism evidence="2">
    <name type="scientific">Escherichia coli</name>
    <dbReference type="NCBI Taxonomy" id="562"/>
    <lineage>
        <taxon>Bacteria</taxon>
        <taxon>Pseudomonadati</taxon>
        <taxon>Pseudomonadota</taxon>
        <taxon>Gammaproteobacteria</taxon>
        <taxon>Enterobacterales</taxon>
        <taxon>Enterobacteriaceae</taxon>
        <taxon>Escherichia</taxon>
    </lineage>
</organism>
<evidence type="ECO:0000256" key="1">
    <source>
        <dbReference type="SAM" id="Phobius"/>
    </source>
</evidence>
<reference evidence="2" key="1">
    <citation type="submission" date="2015-11" db="EMBL/GenBank/DDBJ databases">
        <title>Similar Genetic Structure of blaNDM-1 Plasmids in Acinetobacter spp. Spreading around China.</title>
        <authorList>
            <person name="Yu Y."/>
            <person name="Fu Y."/>
            <person name="Yang Y."/>
        </authorList>
    </citation>
    <scope>NUCLEOTIDE SEQUENCE</scope>
    <source>
        <strain evidence="2">Y5</strain>
        <plasmid evidence="2">pECY56</plasmid>
    </source>
</reference>
<keyword evidence="2" id="KW-0614">Plasmid</keyword>
<keyword evidence="1" id="KW-0812">Transmembrane</keyword>
<sequence>MRSSPHAWLNFILLSTTFIIMNSHIEIGKQNKYLNNKHLISMQVVDVESVTSFGERND</sequence>
<dbReference type="AlphaFoldDB" id="A0A1L5JRN8"/>
<protein>
    <submittedName>
        <fullName evidence="2">Uncharacterized protein</fullName>
    </submittedName>
</protein>
<geneLocation type="plasmid" evidence="2">
    <name>pECY56</name>
</geneLocation>
<feature type="transmembrane region" description="Helical" evidence="1">
    <location>
        <begin position="6"/>
        <end position="25"/>
    </location>
</feature>
<proteinExistence type="predicted"/>
<name>A0A1L5JRN8_ECOLX</name>
<keyword evidence="1" id="KW-1133">Transmembrane helix</keyword>
<accession>A0A1L5JRN8</accession>
<gene>
    <name evidence="2" type="ORF">ATO45_2P0595</name>
</gene>